<dbReference type="SUPFAM" id="SSF52833">
    <property type="entry name" value="Thioredoxin-like"/>
    <property type="match status" value="1"/>
</dbReference>
<dbReference type="OrthoDB" id="9761899at2"/>
<dbReference type="InterPro" id="IPR001949">
    <property type="entry name" value="NADH-UbQ_OxRdtase_51kDa_CS"/>
</dbReference>
<dbReference type="GO" id="GO:0046872">
    <property type="term" value="F:metal ion binding"/>
    <property type="evidence" value="ECO:0007669"/>
    <property type="project" value="UniProtKB-KW"/>
</dbReference>
<dbReference type="FunFam" id="1.20.1440.230:FF:000001">
    <property type="entry name" value="Mitochondrial NADH dehydrogenase flavoprotein 1"/>
    <property type="match status" value="1"/>
</dbReference>
<dbReference type="FunFam" id="3.40.50.11540:FF:000001">
    <property type="entry name" value="NADH dehydrogenase [ubiquinone] flavoprotein 1, mitochondrial"/>
    <property type="match status" value="1"/>
</dbReference>
<dbReference type="Pfam" id="PF10589">
    <property type="entry name" value="NADH_4Fe-4S"/>
    <property type="match status" value="1"/>
</dbReference>
<dbReference type="EMBL" id="CP019698">
    <property type="protein sequence ID" value="AQS59004.1"/>
    <property type="molecule type" value="Genomic_DNA"/>
</dbReference>
<proteinExistence type="inferred from homology"/>
<dbReference type="InterPro" id="IPR019575">
    <property type="entry name" value="Nuop51_4Fe4S-bd"/>
</dbReference>
<keyword evidence="2" id="KW-0004">4Fe-4S</keyword>
<dbReference type="SUPFAM" id="SSF140490">
    <property type="entry name" value="Nqo1C-terminal domain-like"/>
    <property type="match status" value="1"/>
</dbReference>
<dbReference type="Pfam" id="PF13237">
    <property type="entry name" value="Fer4_10"/>
    <property type="match status" value="1"/>
</dbReference>
<dbReference type="AlphaFoldDB" id="A0A1S6IW56"/>
<dbReference type="PROSITE" id="PS00645">
    <property type="entry name" value="COMPLEX1_51K_2"/>
    <property type="match status" value="1"/>
</dbReference>
<dbReference type="InterPro" id="IPR036249">
    <property type="entry name" value="Thioredoxin-like_sf"/>
</dbReference>
<evidence type="ECO:0000256" key="2">
    <source>
        <dbReference type="ARBA" id="ARBA00022485"/>
    </source>
</evidence>
<keyword evidence="3" id="KW-0479">Metal-binding</keyword>
<dbReference type="SMART" id="SM00928">
    <property type="entry name" value="NADH_4Fe-4S"/>
    <property type="match status" value="1"/>
</dbReference>
<evidence type="ECO:0000259" key="6">
    <source>
        <dbReference type="PROSITE" id="PS51379"/>
    </source>
</evidence>
<organism evidence="7 8">
    <name type="scientific">Desulforamulus ferrireducens</name>
    <dbReference type="NCBI Taxonomy" id="1833852"/>
    <lineage>
        <taxon>Bacteria</taxon>
        <taxon>Bacillati</taxon>
        <taxon>Bacillota</taxon>
        <taxon>Clostridia</taxon>
        <taxon>Eubacteriales</taxon>
        <taxon>Peptococcaceae</taxon>
        <taxon>Desulforamulus</taxon>
    </lineage>
</organism>
<dbReference type="InterPro" id="IPR017900">
    <property type="entry name" value="4Fe4S_Fe_S_CS"/>
</dbReference>
<dbReference type="SUPFAM" id="SSF54862">
    <property type="entry name" value="4Fe-4S ferredoxins"/>
    <property type="match status" value="1"/>
</dbReference>
<evidence type="ECO:0000256" key="1">
    <source>
        <dbReference type="ARBA" id="ARBA00007523"/>
    </source>
</evidence>
<dbReference type="GO" id="GO:0051539">
    <property type="term" value="F:4 iron, 4 sulfur cluster binding"/>
    <property type="evidence" value="ECO:0007669"/>
    <property type="project" value="UniProtKB-KW"/>
</dbReference>
<dbReference type="InterPro" id="IPR037225">
    <property type="entry name" value="Nuo51_FMN-bd_sf"/>
</dbReference>
<name>A0A1S6IW56_9FIRM</name>
<dbReference type="PROSITE" id="PS00198">
    <property type="entry name" value="4FE4S_FER_1"/>
    <property type="match status" value="1"/>
</dbReference>
<dbReference type="Gene3D" id="3.10.20.600">
    <property type="match status" value="1"/>
</dbReference>
<dbReference type="Gene3D" id="3.40.30.10">
    <property type="entry name" value="Glutaredoxin"/>
    <property type="match status" value="1"/>
</dbReference>
<evidence type="ECO:0000313" key="7">
    <source>
        <dbReference type="EMBL" id="AQS59004.1"/>
    </source>
</evidence>
<dbReference type="PANTHER" id="PTHR43578">
    <property type="entry name" value="NADH-QUINONE OXIDOREDUCTASE SUBUNIT F"/>
    <property type="match status" value="1"/>
</dbReference>
<dbReference type="KEGG" id="dfg:B0537_07870"/>
<dbReference type="PROSITE" id="PS51379">
    <property type="entry name" value="4FE4S_FER_2"/>
    <property type="match status" value="2"/>
</dbReference>
<dbReference type="SUPFAM" id="SSF142984">
    <property type="entry name" value="Nqo1 middle domain-like"/>
    <property type="match status" value="1"/>
</dbReference>
<sequence length="627" mass="67952">MLIKTHEDLKKLSEKAKAALEQYKSRILVCAGTGCVANGSLKVYDALVKMVKEKGLLVEVDLVEEVGHDNVGVTKSGCHGFCQMGPLVRFEPSGLLYCKVKEEDVEEIVNTTVVNNGVIERLLYEDPNTGEKITTQDENPFYKRQVRVTLRYCGRIDPENIYDYIAHRGYRALSKVLQEMTPETVIKEITESGLRGRGGGGFPTGRKWSFAAAQPGPKKYVICNGDEGDPGAFMDRSVMEGNPHSVLEGMMIAGFAIGADEGYIYARAEYPLAIKRMRKAIADAEAHGLLGENILGTGFNFKIHIKEGAGAFVCGEETALIASIEGERGMPRPRPPFPAVKGLWGCPTIINNVETLANLRYIINNGAALFKSYGTATSAGTKTFALAGQVQNTGLVEVPMGMTLREVVFDIGGGLRDGKKYKSVQIGGPSGGCLTEENLDLPLDYDELLKVGAMVGSGGLVVMGEDTCMVETAKFFMGFVQNESCGKCVPCREGTKQLLALLTKITEGKGTEDDLVLLEELAQNVKAGSLCGLGKTAPNPVLTTLRYFRDEYLAHVRDKKCPAGACQALKEYYIDPEKCKGCTVCARVCPANAITGDKKQPHVINVELCLKCGACMEKCKFGSIIIR</sequence>
<keyword evidence="8" id="KW-1185">Reference proteome</keyword>
<keyword evidence="5" id="KW-0411">Iron-sulfur</keyword>
<dbReference type="STRING" id="1833852.B0537_07870"/>
<dbReference type="CDD" id="cd02980">
    <property type="entry name" value="TRX_Fd_family"/>
    <property type="match status" value="1"/>
</dbReference>
<keyword evidence="4" id="KW-0408">Iron</keyword>
<dbReference type="Gene3D" id="1.20.1440.230">
    <property type="entry name" value="NADH-ubiquinone oxidoreductase 51kDa subunit, iron-sulphur binding domain"/>
    <property type="match status" value="1"/>
</dbReference>
<protein>
    <submittedName>
        <fullName evidence="7">NADH dehydrogenase</fullName>
    </submittedName>
</protein>
<dbReference type="Gene3D" id="6.10.250.1450">
    <property type="match status" value="1"/>
</dbReference>
<evidence type="ECO:0000256" key="5">
    <source>
        <dbReference type="ARBA" id="ARBA00023014"/>
    </source>
</evidence>
<comment type="similarity">
    <text evidence="1">Belongs to the complex I 51 kDa subunit family.</text>
</comment>
<dbReference type="GO" id="GO:0010181">
    <property type="term" value="F:FMN binding"/>
    <property type="evidence" value="ECO:0007669"/>
    <property type="project" value="InterPro"/>
</dbReference>
<dbReference type="Proteomes" id="UP000189464">
    <property type="component" value="Chromosome"/>
</dbReference>
<dbReference type="InterPro" id="IPR011538">
    <property type="entry name" value="Nuo51_FMN-bd"/>
</dbReference>
<feature type="domain" description="4Fe-4S ferredoxin-type" evidence="6">
    <location>
        <begin position="600"/>
        <end position="627"/>
    </location>
</feature>
<evidence type="ECO:0000256" key="4">
    <source>
        <dbReference type="ARBA" id="ARBA00023004"/>
    </source>
</evidence>
<evidence type="ECO:0000313" key="8">
    <source>
        <dbReference type="Proteomes" id="UP000189464"/>
    </source>
</evidence>
<dbReference type="Gene3D" id="3.30.70.20">
    <property type="match status" value="1"/>
</dbReference>
<feature type="domain" description="4Fe-4S ferredoxin-type" evidence="6">
    <location>
        <begin position="570"/>
        <end position="599"/>
    </location>
</feature>
<dbReference type="InterPro" id="IPR017896">
    <property type="entry name" value="4Fe4S_Fe-S-bd"/>
</dbReference>
<dbReference type="SUPFAM" id="SSF142019">
    <property type="entry name" value="Nqo1 FMN-binding domain-like"/>
    <property type="match status" value="1"/>
</dbReference>
<dbReference type="Pfam" id="PF01512">
    <property type="entry name" value="Complex1_51K"/>
    <property type="match status" value="1"/>
</dbReference>
<accession>A0A1S6IW56</accession>
<dbReference type="InterPro" id="IPR037207">
    <property type="entry name" value="Nuop51_4Fe4S-bd_sf"/>
</dbReference>
<dbReference type="Gene3D" id="3.40.50.11540">
    <property type="entry name" value="NADH-ubiquinone oxidoreductase 51kDa subunit"/>
    <property type="match status" value="1"/>
</dbReference>
<gene>
    <name evidence="7" type="ORF">B0537_07870</name>
</gene>
<dbReference type="PANTHER" id="PTHR43578:SF3">
    <property type="entry name" value="NADH-QUINONE OXIDOREDUCTASE SUBUNIT F"/>
    <property type="match status" value="1"/>
</dbReference>
<dbReference type="GO" id="GO:0008137">
    <property type="term" value="F:NADH dehydrogenase (ubiquinone) activity"/>
    <property type="evidence" value="ECO:0007669"/>
    <property type="project" value="InterPro"/>
</dbReference>
<dbReference type="RefSeq" id="WP_077714044.1">
    <property type="nucleotide sequence ID" value="NZ_CP019698.1"/>
</dbReference>
<evidence type="ECO:0000256" key="3">
    <source>
        <dbReference type="ARBA" id="ARBA00022723"/>
    </source>
</evidence>
<reference evidence="7 8" key="1">
    <citation type="journal article" date="2016" name="Int. J. Syst. Evol. Microbiol.">
        <title>Desulfotomaculum ferrireducens sp. nov., a moderately thermophilic sulfate-reducing and dissimilatory Fe(III)-reducing bacterium isolated from compost.</title>
        <authorList>
            <person name="Yang G."/>
            <person name="Guo J."/>
            <person name="Zhuang L."/>
            <person name="Yuan Y."/>
            <person name="Zhou S."/>
        </authorList>
    </citation>
    <scope>NUCLEOTIDE SEQUENCE [LARGE SCALE GENOMIC DNA]</scope>
    <source>
        <strain evidence="7 8">GSS09</strain>
    </source>
</reference>